<keyword evidence="2" id="KW-1185">Reference proteome</keyword>
<organism evidence="1 2">
    <name type="scientific">Bosea massiliensis</name>
    <dbReference type="NCBI Taxonomy" id="151419"/>
    <lineage>
        <taxon>Bacteria</taxon>
        <taxon>Pseudomonadati</taxon>
        <taxon>Pseudomonadota</taxon>
        <taxon>Alphaproteobacteria</taxon>
        <taxon>Hyphomicrobiales</taxon>
        <taxon>Boseaceae</taxon>
        <taxon>Bosea</taxon>
    </lineage>
</organism>
<reference evidence="2" key="1">
    <citation type="journal article" date="2019" name="Int. J. Syst. Evol. Microbiol.">
        <title>The Global Catalogue of Microorganisms (GCM) 10K type strain sequencing project: providing services to taxonomists for standard genome sequencing and annotation.</title>
        <authorList>
            <consortium name="The Broad Institute Genomics Platform"/>
            <consortium name="The Broad Institute Genome Sequencing Center for Infectious Disease"/>
            <person name="Wu L."/>
            <person name="Ma J."/>
        </authorList>
    </citation>
    <scope>NUCLEOTIDE SEQUENCE [LARGE SCALE GENOMIC DNA]</scope>
    <source>
        <strain evidence="2">CCUG 43117</strain>
    </source>
</reference>
<dbReference type="Proteomes" id="UP001596060">
    <property type="component" value="Unassembled WGS sequence"/>
</dbReference>
<evidence type="ECO:0000313" key="2">
    <source>
        <dbReference type="Proteomes" id="UP001596060"/>
    </source>
</evidence>
<dbReference type="RefSeq" id="WP_377816445.1">
    <property type="nucleotide sequence ID" value="NZ_JBHSLU010000017.1"/>
</dbReference>
<protein>
    <recommendedName>
        <fullName evidence="3">Addiction module antitoxin</fullName>
    </recommendedName>
</protein>
<evidence type="ECO:0000313" key="1">
    <source>
        <dbReference type="EMBL" id="MFC5505350.1"/>
    </source>
</evidence>
<sequence>MITELVPVADVDDVGRYLYEHVIPTLDSEKSARFTAVADALVALGNDTDAIVTSKRVEKLISPLAGAGAE</sequence>
<dbReference type="EMBL" id="JBHSLU010000017">
    <property type="protein sequence ID" value="MFC5505350.1"/>
    <property type="molecule type" value="Genomic_DNA"/>
</dbReference>
<accession>A0ABW0NYY2</accession>
<gene>
    <name evidence="1" type="ORF">ACFPN9_08775</name>
</gene>
<comment type="caution">
    <text evidence="1">The sequence shown here is derived from an EMBL/GenBank/DDBJ whole genome shotgun (WGS) entry which is preliminary data.</text>
</comment>
<proteinExistence type="predicted"/>
<name>A0ABW0NYY2_9HYPH</name>
<evidence type="ECO:0008006" key="3">
    <source>
        <dbReference type="Google" id="ProtNLM"/>
    </source>
</evidence>